<dbReference type="InterPro" id="IPR006685">
    <property type="entry name" value="MscS_channel_2nd"/>
</dbReference>
<dbReference type="InterPro" id="IPR023408">
    <property type="entry name" value="MscS_beta-dom_sf"/>
</dbReference>
<feature type="transmembrane region" description="Helical" evidence="6">
    <location>
        <begin position="14"/>
        <end position="31"/>
    </location>
</feature>
<evidence type="ECO:0000259" key="7">
    <source>
        <dbReference type="PROSITE" id="PS50042"/>
    </source>
</evidence>
<proteinExistence type="predicted"/>
<protein>
    <submittedName>
        <fullName evidence="8">Small-conductance mechanosensitive channel</fullName>
    </submittedName>
</protein>
<dbReference type="InterPro" id="IPR000595">
    <property type="entry name" value="cNMP-bd_dom"/>
</dbReference>
<dbReference type="Gene3D" id="3.30.70.100">
    <property type="match status" value="1"/>
</dbReference>
<dbReference type="CDD" id="cd00038">
    <property type="entry name" value="CAP_ED"/>
    <property type="match status" value="1"/>
</dbReference>
<evidence type="ECO:0000313" key="8">
    <source>
        <dbReference type="EMBL" id="MBB4493108.1"/>
    </source>
</evidence>
<dbReference type="PANTHER" id="PTHR30566">
    <property type="entry name" value="YNAI-RELATED MECHANOSENSITIVE ION CHANNEL"/>
    <property type="match status" value="1"/>
</dbReference>
<keyword evidence="5 6" id="KW-0472">Membrane</keyword>
<organism evidence="8 9">
    <name type="scientific">Agrobacterium radiobacter</name>
    <dbReference type="NCBI Taxonomy" id="362"/>
    <lineage>
        <taxon>Bacteria</taxon>
        <taxon>Pseudomonadati</taxon>
        <taxon>Pseudomonadota</taxon>
        <taxon>Alphaproteobacteria</taxon>
        <taxon>Hyphomicrobiales</taxon>
        <taxon>Rhizobiaceae</taxon>
        <taxon>Rhizobium/Agrobacterium group</taxon>
        <taxon>Agrobacterium</taxon>
        <taxon>Agrobacterium tumefaciens complex</taxon>
    </lineage>
</organism>
<feature type="transmembrane region" description="Helical" evidence="6">
    <location>
        <begin position="38"/>
        <end position="56"/>
    </location>
</feature>
<dbReference type="Pfam" id="PF00027">
    <property type="entry name" value="cNMP_binding"/>
    <property type="match status" value="1"/>
</dbReference>
<evidence type="ECO:0000256" key="5">
    <source>
        <dbReference type="ARBA" id="ARBA00023136"/>
    </source>
</evidence>
<dbReference type="InterPro" id="IPR016846">
    <property type="entry name" value="cNMP-bd_ion_channel"/>
</dbReference>
<reference evidence="8 9" key="1">
    <citation type="submission" date="2020-08" db="EMBL/GenBank/DDBJ databases">
        <title>Genomic Encyclopedia of Type Strains, Phase IV (KMG-V): Genome sequencing to study the core and pangenomes of soil and plant-associated prokaryotes.</title>
        <authorList>
            <person name="Whitman W."/>
        </authorList>
    </citation>
    <scope>NUCLEOTIDE SEQUENCE [LARGE SCALE GENOMIC DNA]</scope>
    <source>
        <strain evidence="8 9">SEMIA 461</strain>
    </source>
</reference>
<dbReference type="PROSITE" id="PS50042">
    <property type="entry name" value="CNMP_BINDING_3"/>
    <property type="match status" value="1"/>
</dbReference>
<comment type="subcellular location">
    <subcellularLocation>
        <location evidence="1">Cell membrane</location>
        <topology evidence="1">Multi-pass membrane protein</topology>
    </subcellularLocation>
</comment>
<evidence type="ECO:0000256" key="4">
    <source>
        <dbReference type="ARBA" id="ARBA00022989"/>
    </source>
</evidence>
<name>A0ABR6JDU5_AGRRD</name>
<sequence length="496" mass="54327">MLQDYPVDLATDPVAWLVILGIAGMIVWKLIGPARSNLRLVVQIAFFLAMTAVIVFGRVPLGQSSGLHADDDRTLVVILGQMLWWLHLAWAVIGFVRIYLVLEGRPREARLLQDIVVGGVYLCVTLSALAFVFRLPVGTLIATSGVIAIALGLALQNTLGDVFSGIALTLGRTFTLGDWIRLNDGVEGRVVASTWRSTQILTVANNVVVLPNSALAKLGLTNVSRPEETHLLQLTIRLKPTRTPSTIEEVITTALAGCNLIIKDPGPVVALKGIDANGIDADLYARVKDPMRMIRARNEIIDLLHRHCKAANLQFAPSVSSLLLVEQPRTPDFEHSGERRLVEILHQNSVFENLDEVEKEQLAHAATLRVYPQGATITPNDDQLASIMVIDSGVVAVMQDGLEQRRLSPGDLYGGADFSSQFLRNSSLNAVSVVKIWEIGHEALSNLLRNKPELAKEISTKLSTHEENARHALNSKARDDHTSHALLRSIRTIFTN</sequence>
<keyword evidence="4 6" id="KW-1133">Transmembrane helix</keyword>
<evidence type="ECO:0000256" key="1">
    <source>
        <dbReference type="ARBA" id="ARBA00004651"/>
    </source>
</evidence>
<dbReference type="SMART" id="SM00100">
    <property type="entry name" value="cNMP"/>
    <property type="match status" value="1"/>
</dbReference>
<dbReference type="Proteomes" id="UP000534590">
    <property type="component" value="Unassembled WGS sequence"/>
</dbReference>
<dbReference type="PANTHER" id="PTHR30566:SF5">
    <property type="entry name" value="MECHANOSENSITIVE ION CHANNEL PROTEIN 1, MITOCHONDRIAL-RELATED"/>
    <property type="match status" value="1"/>
</dbReference>
<feature type="transmembrane region" description="Helical" evidence="6">
    <location>
        <begin position="76"/>
        <end position="99"/>
    </location>
</feature>
<dbReference type="SUPFAM" id="SSF50182">
    <property type="entry name" value="Sm-like ribonucleoproteins"/>
    <property type="match status" value="1"/>
</dbReference>
<dbReference type="SUPFAM" id="SSF82689">
    <property type="entry name" value="Mechanosensitive channel protein MscS (YggB), C-terminal domain"/>
    <property type="match status" value="1"/>
</dbReference>
<comment type="caution">
    <text evidence="8">The sequence shown here is derived from an EMBL/GenBank/DDBJ whole genome shotgun (WGS) entry which is preliminary data.</text>
</comment>
<feature type="domain" description="Cyclic nucleotide-binding" evidence="7">
    <location>
        <begin position="350"/>
        <end position="465"/>
    </location>
</feature>
<dbReference type="SUPFAM" id="SSF51206">
    <property type="entry name" value="cAMP-binding domain-like"/>
    <property type="match status" value="1"/>
</dbReference>
<accession>A0ABR6JDU5</accession>
<gene>
    <name evidence="8" type="ORF">GGE40_004960</name>
</gene>
<dbReference type="InterPro" id="IPR010920">
    <property type="entry name" value="LSM_dom_sf"/>
</dbReference>
<dbReference type="Gene3D" id="2.30.30.60">
    <property type="match status" value="1"/>
</dbReference>
<feature type="transmembrane region" description="Helical" evidence="6">
    <location>
        <begin position="111"/>
        <end position="131"/>
    </location>
</feature>
<keyword evidence="9" id="KW-1185">Reference proteome</keyword>
<dbReference type="InterPro" id="IPR018490">
    <property type="entry name" value="cNMP-bd_dom_sf"/>
</dbReference>
<evidence type="ECO:0000256" key="2">
    <source>
        <dbReference type="ARBA" id="ARBA00022475"/>
    </source>
</evidence>
<dbReference type="Pfam" id="PF00924">
    <property type="entry name" value="MS_channel_2nd"/>
    <property type="match status" value="1"/>
</dbReference>
<keyword evidence="2" id="KW-1003">Cell membrane</keyword>
<keyword evidence="3 6" id="KW-0812">Transmembrane</keyword>
<dbReference type="InterPro" id="IPR011066">
    <property type="entry name" value="MscS_channel_C_sf"/>
</dbReference>
<dbReference type="RefSeq" id="WP_080865193.1">
    <property type="nucleotide sequence ID" value="NZ_JACIGS010000008.1"/>
</dbReference>
<evidence type="ECO:0000256" key="3">
    <source>
        <dbReference type="ARBA" id="ARBA00022692"/>
    </source>
</evidence>
<dbReference type="InterPro" id="IPR014710">
    <property type="entry name" value="RmlC-like_jellyroll"/>
</dbReference>
<dbReference type="Gene3D" id="2.60.120.10">
    <property type="entry name" value="Jelly Rolls"/>
    <property type="match status" value="1"/>
</dbReference>
<dbReference type="PIRSF" id="PIRSF026673">
    <property type="entry name" value="UCP026673_ion_chan"/>
    <property type="match status" value="1"/>
</dbReference>
<evidence type="ECO:0000313" key="9">
    <source>
        <dbReference type="Proteomes" id="UP000534590"/>
    </source>
</evidence>
<dbReference type="Gene3D" id="1.10.287.1260">
    <property type="match status" value="1"/>
</dbReference>
<evidence type="ECO:0000256" key="6">
    <source>
        <dbReference type="SAM" id="Phobius"/>
    </source>
</evidence>
<dbReference type="EMBL" id="JACIHP010000008">
    <property type="protein sequence ID" value="MBB4493108.1"/>
    <property type="molecule type" value="Genomic_DNA"/>
</dbReference>